<dbReference type="PANTHER" id="PTHR30273:SF2">
    <property type="entry name" value="PROTEIN FECR"/>
    <property type="match status" value="1"/>
</dbReference>
<keyword evidence="1" id="KW-0472">Membrane</keyword>
<keyword evidence="1" id="KW-1133">Transmembrane helix</keyword>
<dbReference type="EMBL" id="VFIA01000026">
    <property type="protein sequence ID" value="MBC3793409.1"/>
    <property type="molecule type" value="Genomic_DNA"/>
</dbReference>
<dbReference type="InterPro" id="IPR006860">
    <property type="entry name" value="FecR"/>
</dbReference>
<comment type="caution">
    <text evidence="4">The sequence shown here is derived from an EMBL/GenBank/DDBJ whole genome shotgun (WGS) entry which is preliminary data.</text>
</comment>
<dbReference type="InterPro" id="IPR032508">
    <property type="entry name" value="FecR_C"/>
</dbReference>
<gene>
    <name evidence="4" type="ORF">FH603_3927</name>
</gene>
<name>A0ABR6WA20_9BACT</name>
<dbReference type="Gene3D" id="3.55.50.30">
    <property type="match status" value="1"/>
</dbReference>
<dbReference type="Pfam" id="PF04773">
    <property type="entry name" value="FecR"/>
    <property type="match status" value="1"/>
</dbReference>
<feature type="transmembrane region" description="Helical" evidence="1">
    <location>
        <begin position="95"/>
        <end position="112"/>
    </location>
</feature>
<evidence type="ECO:0000313" key="5">
    <source>
        <dbReference type="Proteomes" id="UP000700732"/>
    </source>
</evidence>
<evidence type="ECO:0000313" key="4">
    <source>
        <dbReference type="EMBL" id="MBC3793409.1"/>
    </source>
</evidence>
<dbReference type="PIRSF" id="PIRSF018266">
    <property type="entry name" value="FecR"/>
    <property type="match status" value="1"/>
</dbReference>
<feature type="domain" description="FecR protein" evidence="2">
    <location>
        <begin position="120"/>
        <end position="216"/>
    </location>
</feature>
<dbReference type="Gene3D" id="2.60.120.1440">
    <property type="match status" value="1"/>
</dbReference>
<dbReference type="PANTHER" id="PTHR30273">
    <property type="entry name" value="PERIPLASMIC SIGNAL SENSOR AND SIGMA FACTOR ACTIVATOR FECR-RELATED"/>
    <property type="match status" value="1"/>
</dbReference>
<keyword evidence="1" id="KW-0812">Transmembrane</keyword>
<evidence type="ECO:0000259" key="3">
    <source>
        <dbReference type="Pfam" id="PF16344"/>
    </source>
</evidence>
<accession>A0ABR6WA20</accession>
<organism evidence="4 5">
    <name type="scientific">Spirosoma utsteinense</name>
    <dbReference type="NCBI Taxonomy" id="2585773"/>
    <lineage>
        <taxon>Bacteria</taxon>
        <taxon>Pseudomonadati</taxon>
        <taxon>Bacteroidota</taxon>
        <taxon>Cytophagia</taxon>
        <taxon>Cytophagales</taxon>
        <taxon>Cytophagaceae</taxon>
        <taxon>Spirosoma</taxon>
    </lineage>
</organism>
<keyword evidence="5" id="KW-1185">Reference proteome</keyword>
<sequence>MESEIDKDFIFSHFARKTSPLQRERIAQWLRHTANEETYYEWLEEWENKHPQYVAQTEVAYQRYADFLVRNPADESDIESVPLTSNWRKWFSRSWLMAASVLFLLGICAFLGRNQLLYRTYETAYGETRSVQLPDGSRVSLNANSRLRVPRWGFGNSTREVKLRGEANFDVRHTASHQKFVVKTQKGLHVIVLGTDFTVFSRERGVRVALNKGRVRLQYQEGATHRQLLMKPGQLATLDRQNHIALNTIKRPERRPSWSEKRFVFDETPLREVAYMLEESYGLQVEINDPELAQRVLVGSLRAENADQLLQSISQLLNVNVIRQENRVQLISH</sequence>
<reference evidence="4 5" key="1">
    <citation type="submission" date="2019-06" db="EMBL/GenBank/DDBJ databases">
        <title>Spirosoma utsteinense sp. nov. isolated from Antarctic ice-free soils.</title>
        <authorList>
            <person name="Tahon G."/>
        </authorList>
    </citation>
    <scope>NUCLEOTIDE SEQUENCE [LARGE SCALE GENOMIC DNA]</scope>
    <source>
        <strain evidence="4 5">LMG 31447</strain>
    </source>
</reference>
<dbReference type="InterPro" id="IPR012373">
    <property type="entry name" value="Ferrdict_sens_TM"/>
</dbReference>
<proteinExistence type="predicted"/>
<dbReference type="Proteomes" id="UP000700732">
    <property type="component" value="Unassembled WGS sequence"/>
</dbReference>
<evidence type="ECO:0000256" key="1">
    <source>
        <dbReference type="SAM" id="Phobius"/>
    </source>
</evidence>
<dbReference type="RefSeq" id="WP_186739283.1">
    <property type="nucleotide sequence ID" value="NZ_VFIA01000026.1"/>
</dbReference>
<dbReference type="Pfam" id="PF16344">
    <property type="entry name" value="FecR_C"/>
    <property type="match status" value="1"/>
</dbReference>
<protein>
    <submittedName>
        <fullName evidence="4">Ferric-dicitrate binding protein FerR (Iron transport regulator)</fullName>
    </submittedName>
</protein>
<evidence type="ECO:0000259" key="2">
    <source>
        <dbReference type="Pfam" id="PF04773"/>
    </source>
</evidence>
<feature type="domain" description="Protein FecR C-terminal" evidence="3">
    <location>
        <begin position="262"/>
        <end position="328"/>
    </location>
</feature>